<proteinExistence type="predicted"/>
<dbReference type="GO" id="GO:0016740">
    <property type="term" value="F:transferase activity"/>
    <property type="evidence" value="ECO:0007669"/>
    <property type="project" value="UniProtKB-KW"/>
</dbReference>
<organism evidence="2 3">
    <name type="scientific">Roseiconus nitratireducens</name>
    <dbReference type="NCBI Taxonomy" id="2605748"/>
    <lineage>
        <taxon>Bacteria</taxon>
        <taxon>Pseudomonadati</taxon>
        <taxon>Planctomycetota</taxon>
        <taxon>Planctomycetia</taxon>
        <taxon>Pirellulales</taxon>
        <taxon>Pirellulaceae</taxon>
        <taxon>Roseiconus</taxon>
    </lineage>
</organism>
<keyword evidence="3" id="KW-1185">Reference proteome</keyword>
<dbReference type="Pfam" id="PF00535">
    <property type="entry name" value="Glycos_transf_2"/>
    <property type="match status" value="1"/>
</dbReference>
<reference evidence="2 3" key="1">
    <citation type="submission" date="2019-08" db="EMBL/GenBank/DDBJ databases">
        <authorList>
            <person name="Dhanesh K."/>
            <person name="Kumar G."/>
            <person name="Sasikala C."/>
            <person name="Venkata Ramana C."/>
        </authorList>
    </citation>
    <scope>NUCLEOTIDE SEQUENCE [LARGE SCALE GENOMIC DNA]</scope>
    <source>
        <strain evidence="2 3">JC645</strain>
    </source>
</reference>
<dbReference type="PANTHER" id="PTHR48090">
    <property type="entry name" value="UNDECAPRENYL-PHOSPHATE 4-DEOXY-4-FORMAMIDO-L-ARABINOSE TRANSFERASE-RELATED"/>
    <property type="match status" value="1"/>
</dbReference>
<evidence type="ECO:0000259" key="1">
    <source>
        <dbReference type="Pfam" id="PF00535"/>
    </source>
</evidence>
<gene>
    <name evidence="2" type="ORF">FYK55_22525</name>
</gene>
<feature type="domain" description="Glycosyltransferase 2-like" evidence="1">
    <location>
        <begin position="14"/>
        <end position="170"/>
    </location>
</feature>
<dbReference type="SUPFAM" id="SSF53448">
    <property type="entry name" value="Nucleotide-diphospho-sugar transferases"/>
    <property type="match status" value="1"/>
</dbReference>
<dbReference type="InterPro" id="IPR050256">
    <property type="entry name" value="Glycosyltransferase_2"/>
</dbReference>
<evidence type="ECO:0000313" key="2">
    <source>
        <dbReference type="EMBL" id="KAA5540084.1"/>
    </source>
</evidence>
<dbReference type="InterPro" id="IPR001173">
    <property type="entry name" value="Glyco_trans_2-like"/>
</dbReference>
<name>A0A5M6CY02_9BACT</name>
<dbReference type="InterPro" id="IPR029044">
    <property type="entry name" value="Nucleotide-diphossugar_trans"/>
</dbReference>
<evidence type="ECO:0000313" key="3">
    <source>
        <dbReference type="Proteomes" id="UP000324479"/>
    </source>
</evidence>
<dbReference type="Proteomes" id="UP000324479">
    <property type="component" value="Unassembled WGS sequence"/>
</dbReference>
<dbReference type="CDD" id="cd04179">
    <property type="entry name" value="DPM_DPG-synthase_like"/>
    <property type="match status" value="1"/>
</dbReference>
<accession>A0A5M6CY02</accession>
<dbReference type="RefSeq" id="WP_150078876.1">
    <property type="nucleotide sequence ID" value="NZ_VWOX01000015.1"/>
</dbReference>
<keyword evidence="2" id="KW-0808">Transferase</keyword>
<comment type="caution">
    <text evidence="2">The sequence shown here is derived from an EMBL/GenBank/DDBJ whole genome shotgun (WGS) entry which is preliminary data.</text>
</comment>
<dbReference type="AlphaFoldDB" id="A0A5M6CY02"/>
<dbReference type="EMBL" id="VWOX01000015">
    <property type="protein sequence ID" value="KAA5540084.1"/>
    <property type="molecule type" value="Genomic_DNA"/>
</dbReference>
<dbReference type="Gene3D" id="3.90.550.10">
    <property type="entry name" value="Spore Coat Polysaccharide Biosynthesis Protein SpsA, Chain A"/>
    <property type="match status" value="1"/>
</dbReference>
<sequence length="258" mass="28648">MTRRTGTETWLAALPVYNEVDFVDGILDQVVQYADHVLVVDDGSTDGTSERLAKRSDVSVIRHEQNRGYGAALKTAFEYTLDQGYDGVVTLDCDGQHQPKRIPAFIDSAQSADIVSGSRYLHHFDGDDAPPEERMFINRRITADLNRRLGLKLTDSFCGFKAYRSEALRQFEITDTGYAMPLQLWVQAAEAGLRIVEMAVPLIYLDLERSFGGALDHAETRLAHYNAVIDTEIARLCASGRHVTHASSGDLVCSHPTD</sequence>
<dbReference type="PANTHER" id="PTHR48090:SF7">
    <property type="entry name" value="RFBJ PROTEIN"/>
    <property type="match status" value="1"/>
</dbReference>
<protein>
    <submittedName>
        <fullName evidence="2">Glycosyltransferase family 2 protein</fullName>
    </submittedName>
</protein>